<feature type="transmembrane region" description="Helical" evidence="1">
    <location>
        <begin position="71"/>
        <end position="90"/>
    </location>
</feature>
<protein>
    <submittedName>
        <fullName evidence="4">ABC transmembrane type-1 domain-containing protein</fullName>
    </submittedName>
</protein>
<evidence type="ECO:0000256" key="1">
    <source>
        <dbReference type="SAM" id="Phobius"/>
    </source>
</evidence>
<keyword evidence="1" id="KW-0472">Membrane</keyword>
<keyword evidence="2" id="KW-0732">Signal</keyword>
<keyword evidence="1" id="KW-0812">Transmembrane</keyword>
<proteinExistence type="predicted"/>
<dbReference type="WBParaSite" id="ALUE_0000591201-mRNA-1">
    <property type="protein sequence ID" value="ALUE_0000591201-mRNA-1"/>
    <property type="gene ID" value="ALUE_0000591201"/>
</dbReference>
<accession>A0A0M3HTF3</accession>
<organism evidence="3 4">
    <name type="scientific">Ascaris lumbricoides</name>
    <name type="common">Giant roundworm</name>
    <dbReference type="NCBI Taxonomy" id="6252"/>
    <lineage>
        <taxon>Eukaryota</taxon>
        <taxon>Metazoa</taxon>
        <taxon>Ecdysozoa</taxon>
        <taxon>Nematoda</taxon>
        <taxon>Chromadorea</taxon>
        <taxon>Rhabditida</taxon>
        <taxon>Spirurina</taxon>
        <taxon>Ascaridomorpha</taxon>
        <taxon>Ascaridoidea</taxon>
        <taxon>Ascarididae</taxon>
        <taxon>Ascaris</taxon>
    </lineage>
</organism>
<dbReference type="AlphaFoldDB" id="A0A0M3HTF3"/>
<dbReference type="Proteomes" id="UP000036681">
    <property type="component" value="Unplaced"/>
</dbReference>
<keyword evidence="3" id="KW-1185">Reference proteome</keyword>
<evidence type="ECO:0000313" key="3">
    <source>
        <dbReference type="Proteomes" id="UP000036681"/>
    </source>
</evidence>
<feature type="chain" id="PRO_5005656659" evidence="2">
    <location>
        <begin position="18"/>
        <end position="142"/>
    </location>
</feature>
<name>A0A0M3HTF3_ASCLU</name>
<evidence type="ECO:0000313" key="4">
    <source>
        <dbReference type="WBParaSite" id="ALUE_0000591201-mRNA-1"/>
    </source>
</evidence>
<sequence length="142" mass="15868">MIAIFMWLLPSEVAVHCESRTTAGPCEHHKTSTLGQQGQHSFKRVRDARLLQWKAVVDRVGMLCADNASRMFLLFCAIFIVAVKSTPVFFSSVLTNAANQPTEAELDAKISEMAEICGRLVPHVLHRDAQSDLLVRLCKQLF</sequence>
<keyword evidence="1" id="KW-1133">Transmembrane helix</keyword>
<reference evidence="4" key="1">
    <citation type="submission" date="2017-02" db="UniProtKB">
        <authorList>
            <consortium name="WormBaseParasite"/>
        </authorList>
    </citation>
    <scope>IDENTIFICATION</scope>
</reference>
<evidence type="ECO:0000256" key="2">
    <source>
        <dbReference type="SAM" id="SignalP"/>
    </source>
</evidence>
<feature type="signal peptide" evidence="2">
    <location>
        <begin position="1"/>
        <end position="17"/>
    </location>
</feature>